<reference evidence="2" key="1">
    <citation type="submission" date="2019-11" db="EMBL/GenBank/DDBJ databases">
        <authorList>
            <person name="Liu Y."/>
            <person name="Hou J."/>
            <person name="Li T.-Q."/>
            <person name="Guan C.-H."/>
            <person name="Wu X."/>
            <person name="Wu H.-Z."/>
            <person name="Ling F."/>
            <person name="Zhang R."/>
            <person name="Shi X.-G."/>
            <person name="Ren J.-P."/>
            <person name="Chen E.-F."/>
            <person name="Sun J.-M."/>
        </authorList>
    </citation>
    <scope>NUCLEOTIDE SEQUENCE</scope>
    <source>
        <strain evidence="2">Adult_tree_wgs_1</strain>
        <tissue evidence="2">Leaves</tissue>
    </source>
</reference>
<dbReference type="PANTHER" id="PTHR44375:SF22">
    <property type="entry name" value="11-BETA-HYDROXYSTEROID DEHYDROGENASE-LIKE 4A"/>
    <property type="match status" value="1"/>
</dbReference>
<name>A0A834H983_RHOSS</name>
<keyword evidence="3" id="KW-1185">Reference proteome</keyword>
<comment type="similarity">
    <text evidence="1">Belongs to the short-chain dehydrogenases/reductases (SDR) family.</text>
</comment>
<dbReference type="CDD" id="cd05233">
    <property type="entry name" value="SDR_c"/>
    <property type="match status" value="1"/>
</dbReference>
<accession>A0A834H983</accession>
<dbReference type="Pfam" id="PF00106">
    <property type="entry name" value="adh_short"/>
    <property type="match status" value="1"/>
</dbReference>
<dbReference type="PANTHER" id="PTHR44375">
    <property type="entry name" value="BETA-KETOACYL-ACP REDUCTASE-LIKE PROTEIN-RELATED"/>
    <property type="match status" value="1"/>
</dbReference>
<dbReference type="InterPro" id="IPR036291">
    <property type="entry name" value="NAD(P)-bd_dom_sf"/>
</dbReference>
<gene>
    <name evidence="2" type="ORF">RHSIM_Rhsim03G0036100</name>
</gene>
<dbReference type="SUPFAM" id="SSF51735">
    <property type="entry name" value="NAD(P)-binding Rossmann-fold domains"/>
    <property type="match status" value="2"/>
</dbReference>
<comment type="caution">
    <text evidence="2">The sequence shown here is derived from an EMBL/GenBank/DDBJ whole genome shotgun (WGS) entry which is preliminary data.</text>
</comment>
<dbReference type="AlphaFoldDB" id="A0A834H983"/>
<dbReference type="Gene3D" id="3.40.50.720">
    <property type="entry name" value="NAD(P)-binding Rossmann-like Domain"/>
    <property type="match status" value="2"/>
</dbReference>
<dbReference type="InterPro" id="IPR002347">
    <property type="entry name" value="SDR_fam"/>
</dbReference>
<protein>
    <submittedName>
        <fullName evidence="2">Uncharacterized protein</fullName>
    </submittedName>
</protein>
<dbReference type="EMBL" id="WJXA01000003">
    <property type="protein sequence ID" value="KAF7149012.1"/>
    <property type="molecule type" value="Genomic_DNA"/>
</dbReference>
<dbReference type="OrthoDB" id="47007at2759"/>
<sequence>MTSQLEPWAQLGDKVVMVTGASSGIGREFCLDLAKSGCRIVAAARRLDMLESLCDEINRLPDPTGLTHNRLTLRAAPVVLDVSADGPAIEAAVRRAWEAFGTVDALVNNAGIAVAVELDVSADGPAMEAAVRRAWDAFGAIDALINNAGVRGSVKSPLDLSEDEWNSTVKTNLTGTWLVSKYVCSRMRDAKKGGSVINISSIGGLNRGHLPGSLAYSCSKAAVNLLTKMMAVELGAHNIRVNSISPGLFLSEITENLFRRDWLKNVAMRTVPLRTHGTSNPALTSLVRYLIHDSSEYISGNIYIVDAGATLPGVPIFSSL</sequence>
<dbReference type="GO" id="GO:0016616">
    <property type="term" value="F:oxidoreductase activity, acting on the CH-OH group of donors, NAD or NADP as acceptor"/>
    <property type="evidence" value="ECO:0007669"/>
    <property type="project" value="UniProtKB-ARBA"/>
</dbReference>
<dbReference type="PRINTS" id="PR00081">
    <property type="entry name" value="GDHRDH"/>
</dbReference>
<dbReference type="PRINTS" id="PR00080">
    <property type="entry name" value="SDRFAMILY"/>
</dbReference>
<dbReference type="Pfam" id="PF13561">
    <property type="entry name" value="adh_short_C2"/>
    <property type="match status" value="1"/>
</dbReference>
<organism evidence="2 3">
    <name type="scientific">Rhododendron simsii</name>
    <name type="common">Sims's rhododendron</name>
    <dbReference type="NCBI Taxonomy" id="118357"/>
    <lineage>
        <taxon>Eukaryota</taxon>
        <taxon>Viridiplantae</taxon>
        <taxon>Streptophyta</taxon>
        <taxon>Embryophyta</taxon>
        <taxon>Tracheophyta</taxon>
        <taxon>Spermatophyta</taxon>
        <taxon>Magnoliopsida</taxon>
        <taxon>eudicotyledons</taxon>
        <taxon>Gunneridae</taxon>
        <taxon>Pentapetalae</taxon>
        <taxon>asterids</taxon>
        <taxon>Ericales</taxon>
        <taxon>Ericaceae</taxon>
        <taxon>Ericoideae</taxon>
        <taxon>Rhodoreae</taxon>
        <taxon>Rhododendron</taxon>
    </lineage>
</organism>
<dbReference type="FunFam" id="3.40.50.720:FF:000084">
    <property type="entry name" value="Short-chain dehydrogenase reductase"/>
    <property type="match status" value="1"/>
</dbReference>
<dbReference type="Proteomes" id="UP000626092">
    <property type="component" value="Unassembled WGS sequence"/>
</dbReference>
<proteinExistence type="inferred from homology"/>
<evidence type="ECO:0000313" key="3">
    <source>
        <dbReference type="Proteomes" id="UP000626092"/>
    </source>
</evidence>
<evidence type="ECO:0000313" key="2">
    <source>
        <dbReference type="EMBL" id="KAF7149012.1"/>
    </source>
</evidence>
<evidence type="ECO:0000256" key="1">
    <source>
        <dbReference type="RuleBase" id="RU000363"/>
    </source>
</evidence>